<dbReference type="EMBL" id="BAAART010000055">
    <property type="protein sequence ID" value="GAA2230684.1"/>
    <property type="molecule type" value="Genomic_DNA"/>
</dbReference>
<gene>
    <name evidence="2" type="ORF">GCM10010104_25350</name>
</gene>
<accession>A0ABN3DGJ0</accession>
<feature type="compositionally biased region" description="Basic residues" evidence="1">
    <location>
        <begin position="96"/>
        <end position="105"/>
    </location>
</feature>
<evidence type="ECO:0000313" key="3">
    <source>
        <dbReference type="Proteomes" id="UP001501474"/>
    </source>
</evidence>
<organism evidence="2 3">
    <name type="scientific">Streptomyces indiaensis</name>
    <dbReference type="NCBI Taxonomy" id="284033"/>
    <lineage>
        <taxon>Bacteria</taxon>
        <taxon>Bacillati</taxon>
        <taxon>Actinomycetota</taxon>
        <taxon>Actinomycetes</taxon>
        <taxon>Kitasatosporales</taxon>
        <taxon>Streptomycetaceae</taxon>
        <taxon>Streptomyces</taxon>
    </lineage>
</organism>
<dbReference type="Proteomes" id="UP001501474">
    <property type="component" value="Unassembled WGS sequence"/>
</dbReference>
<reference evidence="2 3" key="1">
    <citation type="journal article" date="2019" name="Int. J. Syst. Evol. Microbiol.">
        <title>The Global Catalogue of Microorganisms (GCM) 10K type strain sequencing project: providing services to taxonomists for standard genome sequencing and annotation.</title>
        <authorList>
            <consortium name="The Broad Institute Genomics Platform"/>
            <consortium name="The Broad Institute Genome Sequencing Center for Infectious Disease"/>
            <person name="Wu L."/>
            <person name="Ma J."/>
        </authorList>
    </citation>
    <scope>NUCLEOTIDE SEQUENCE [LARGE SCALE GENOMIC DNA]</scope>
    <source>
        <strain evidence="2 3">JCM 3053</strain>
    </source>
</reference>
<proteinExistence type="predicted"/>
<sequence>MWQGLRKRHAECVSVDKETVGTLLRSGSSTDDIDPISRADRPVQQITGVAGTRSTERYAGRGGAPPRTWLVEEDYRWDSTRPNRHGPSTGGASPSKRSKIRFRRF</sequence>
<feature type="region of interest" description="Disordered" evidence="1">
    <location>
        <begin position="73"/>
        <end position="105"/>
    </location>
</feature>
<protein>
    <submittedName>
        <fullName evidence="2">Uncharacterized protein</fullName>
    </submittedName>
</protein>
<evidence type="ECO:0000256" key="1">
    <source>
        <dbReference type="SAM" id="MobiDB-lite"/>
    </source>
</evidence>
<comment type="caution">
    <text evidence="2">The sequence shown here is derived from an EMBL/GenBank/DDBJ whole genome shotgun (WGS) entry which is preliminary data.</text>
</comment>
<evidence type="ECO:0000313" key="2">
    <source>
        <dbReference type="EMBL" id="GAA2230684.1"/>
    </source>
</evidence>
<keyword evidence="3" id="KW-1185">Reference proteome</keyword>
<name>A0ABN3DGJ0_9ACTN</name>